<keyword evidence="2" id="KW-1185">Reference proteome</keyword>
<organism evidence="1 2">
    <name type="scientific">Glomus cerebriforme</name>
    <dbReference type="NCBI Taxonomy" id="658196"/>
    <lineage>
        <taxon>Eukaryota</taxon>
        <taxon>Fungi</taxon>
        <taxon>Fungi incertae sedis</taxon>
        <taxon>Mucoromycota</taxon>
        <taxon>Glomeromycotina</taxon>
        <taxon>Glomeromycetes</taxon>
        <taxon>Glomerales</taxon>
        <taxon>Glomeraceae</taxon>
        <taxon>Glomus</taxon>
    </lineage>
</organism>
<sequence>MPRENNRIYEKTLASSNNLEKNINFFCEIGKVKNIEYSTNNWTHTIEIFYANKNYKGKLEEISDIKQVYSGKIKYLTDLKYGLYGEEHFYLMAEDFKKREDGGYDVFIYRSKTNQRIEIGNCEKADKLILLNNPDIIEVYEKDLSYCPQLAQPNFYLQECDE</sequence>
<accession>A0A397T2V5</accession>
<dbReference type="OrthoDB" id="2449280at2759"/>
<gene>
    <name evidence="1" type="ORF">C1645_821038</name>
</gene>
<comment type="caution">
    <text evidence="1">The sequence shown here is derived from an EMBL/GenBank/DDBJ whole genome shotgun (WGS) entry which is preliminary data.</text>
</comment>
<reference evidence="1 2" key="1">
    <citation type="submission" date="2018-06" db="EMBL/GenBank/DDBJ databases">
        <title>Comparative genomics reveals the genomic features of Rhizophagus irregularis, R. cerebriforme, R. diaphanum and Gigaspora rosea, and their symbiotic lifestyle signature.</title>
        <authorList>
            <person name="Morin E."/>
            <person name="San Clemente H."/>
            <person name="Chen E.C.H."/>
            <person name="De La Providencia I."/>
            <person name="Hainaut M."/>
            <person name="Kuo A."/>
            <person name="Kohler A."/>
            <person name="Murat C."/>
            <person name="Tang N."/>
            <person name="Roy S."/>
            <person name="Loubradou J."/>
            <person name="Henrissat B."/>
            <person name="Grigoriev I.V."/>
            <person name="Corradi N."/>
            <person name="Roux C."/>
            <person name="Martin F.M."/>
        </authorList>
    </citation>
    <scope>NUCLEOTIDE SEQUENCE [LARGE SCALE GENOMIC DNA]</scope>
    <source>
        <strain evidence="1 2">DAOM 227022</strain>
    </source>
</reference>
<dbReference type="AlphaFoldDB" id="A0A397T2V5"/>
<evidence type="ECO:0000313" key="1">
    <source>
        <dbReference type="EMBL" id="RIA92152.1"/>
    </source>
</evidence>
<evidence type="ECO:0000313" key="2">
    <source>
        <dbReference type="Proteomes" id="UP000265703"/>
    </source>
</evidence>
<proteinExistence type="predicted"/>
<dbReference type="STRING" id="658196.A0A397T2V5"/>
<dbReference type="EMBL" id="QKYT01000133">
    <property type="protein sequence ID" value="RIA92152.1"/>
    <property type="molecule type" value="Genomic_DNA"/>
</dbReference>
<name>A0A397T2V5_9GLOM</name>
<protein>
    <submittedName>
        <fullName evidence="1">Uncharacterized protein</fullName>
    </submittedName>
</protein>
<dbReference type="Proteomes" id="UP000265703">
    <property type="component" value="Unassembled WGS sequence"/>
</dbReference>